<name>A0A1D3CT52_9EIME</name>
<evidence type="ECO:0000313" key="1">
    <source>
        <dbReference type="EMBL" id="OEH74372.1"/>
    </source>
</evidence>
<dbReference type="Gene3D" id="2.30.29.30">
    <property type="entry name" value="Pleckstrin-homology domain (PH domain)/Phosphotyrosine-binding domain (PTB)"/>
    <property type="match status" value="1"/>
</dbReference>
<dbReference type="AlphaFoldDB" id="A0A1D3CT52"/>
<comment type="caution">
    <text evidence="1">The sequence shown here is derived from an EMBL/GenBank/DDBJ whole genome shotgun (WGS) entry which is preliminary data.</text>
</comment>
<keyword evidence="2" id="KW-1185">Reference proteome</keyword>
<dbReference type="VEuPathDB" id="ToxoDB:LOC34622271"/>
<dbReference type="InParanoid" id="A0A1D3CT52"/>
<gene>
    <name evidence="1" type="ORF">cyc_06009</name>
</gene>
<evidence type="ECO:0000313" key="2">
    <source>
        <dbReference type="Proteomes" id="UP000095192"/>
    </source>
</evidence>
<reference evidence="1 2" key="1">
    <citation type="journal article" date="2016" name="BMC Genomics">
        <title>Comparative genomics reveals Cyclospora cayetanensis possesses coccidia-like metabolism and invasion components but unique surface antigens.</title>
        <authorList>
            <person name="Liu S."/>
            <person name="Wang L."/>
            <person name="Zheng H."/>
            <person name="Xu Z."/>
            <person name="Roellig D.M."/>
            <person name="Li N."/>
            <person name="Frace M.A."/>
            <person name="Tang K."/>
            <person name="Arrowood M.J."/>
            <person name="Moss D.M."/>
            <person name="Zhang L."/>
            <person name="Feng Y."/>
            <person name="Xiao L."/>
        </authorList>
    </citation>
    <scope>NUCLEOTIDE SEQUENCE [LARGE SCALE GENOMIC DNA]</scope>
    <source>
        <strain evidence="1 2">CHN_HEN01</strain>
    </source>
</reference>
<sequence>MGSKKDSIRLSTYDELFNTTPKPSASTLKKLRSVKHAGKGSELVAALRRQRVVVDERAIHFVAEARAGKRADARNSVFKLAQKYRVLPDSEHVQRIKQLYGKVKENEDSGDEEWDKASAKLPGKLELAAFLKLLHKDDAHEHLLDEMEEINQETADLPSDVEIQKAYESGVKLVKVNRMGYKFIRIVTIKDMLLAIHQPYTQSQVKVDRQVALHSIVSVHLGKESKEFDAIEELVKSNQEAAEFNPKGTVCCVVRLPKNRSLSLVFLDEDNRNGFVFFIRVLIKKARAALQQLEKQAAK</sequence>
<dbReference type="InterPro" id="IPR011993">
    <property type="entry name" value="PH-like_dom_sf"/>
</dbReference>
<dbReference type="EMBL" id="JROU02002057">
    <property type="protein sequence ID" value="OEH74372.1"/>
    <property type="molecule type" value="Genomic_DNA"/>
</dbReference>
<protein>
    <submittedName>
        <fullName evidence="1">Uncharacterized protein</fullName>
    </submittedName>
</protein>
<dbReference type="VEuPathDB" id="ToxoDB:cyc_06009"/>
<accession>A0A1D3CT52</accession>
<dbReference type="Proteomes" id="UP000095192">
    <property type="component" value="Unassembled WGS sequence"/>
</dbReference>
<proteinExistence type="predicted"/>
<organism evidence="1 2">
    <name type="scientific">Cyclospora cayetanensis</name>
    <dbReference type="NCBI Taxonomy" id="88456"/>
    <lineage>
        <taxon>Eukaryota</taxon>
        <taxon>Sar</taxon>
        <taxon>Alveolata</taxon>
        <taxon>Apicomplexa</taxon>
        <taxon>Conoidasida</taxon>
        <taxon>Coccidia</taxon>
        <taxon>Eucoccidiorida</taxon>
        <taxon>Eimeriorina</taxon>
        <taxon>Eimeriidae</taxon>
        <taxon>Cyclospora</taxon>
    </lineage>
</organism>